<comment type="caution">
    <text evidence="2">The sequence shown here is derived from an EMBL/GenBank/DDBJ whole genome shotgun (WGS) entry which is preliminary data.</text>
</comment>
<keyword evidence="1" id="KW-0732">Signal</keyword>
<protein>
    <recommendedName>
        <fullName evidence="4">Lipoprotein</fullName>
    </recommendedName>
</protein>
<evidence type="ECO:0000313" key="3">
    <source>
        <dbReference type="Proteomes" id="UP000440498"/>
    </source>
</evidence>
<gene>
    <name evidence="2" type="ORF">GEV02_16570</name>
</gene>
<reference evidence="2 3" key="1">
    <citation type="submission" date="2019-10" db="EMBL/GenBank/DDBJ databases">
        <title>Two novel species isolated from a subtropical stream in China.</title>
        <authorList>
            <person name="Lu H."/>
        </authorList>
    </citation>
    <scope>NUCLEOTIDE SEQUENCE [LARGE SCALE GENOMIC DNA]</scope>
    <source>
        <strain evidence="2 3">FT29W</strain>
    </source>
</reference>
<dbReference type="AlphaFoldDB" id="A0A6A7N4C3"/>
<organism evidence="2 3">
    <name type="scientific">Rugamonas aquatica</name>
    <dbReference type="NCBI Taxonomy" id="2743357"/>
    <lineage>
        <taxon>Bacteria</taxon>
        <taxon>Pseudomonadati</taxon>
        <taxon>Pseudomonadota</taxon>
        <taxon>Betaproteobacteria</taxon>
        <taxon>Burkholderiales</taxon>
        <taxon>Oxalobacteraceae</taxon>
        <taxon>Telluria group</taxon>
        <taxon>Rugamonas</taxon>
    </lineage>
</organism>
<name>A0A6A7N4C3_9BURK</name>
<keyword evidence="3" id="KW-1185">Reference proteome</keyword>
<sequence>MPSKRWLRGLAAGLLLALSLPPAMAEEAKTIEINGTRNPELKRYRVMLAGLDAFDEYHALAPKAPALNFRLRTRSGAQEGVTLDNLTLRIAGDQTSVPVPLAADGLFSLPRIAALADEDADLVLNQRKGNYRWDADVHSAGVPPNMRRLGDLRLECEVVVAVAKKEIPMWIHATVTTLLLTNHWCGSDKLNWTGRSPRKLRQATLVADGQRLALELGDGGKTFTSPTGNPAYPDDALIELEYADDAP</sequence>
<dbReference type="Proteomes" id="UP000440498">
    <property type="component" value="Unassembled WGS sequence"/>
</dbReference>
<evidence type="ECO:0008006" key="4">
    <source>
        <dbReference type="Google" id="ProtNLM"/>
    </source>
</evidence>
<evidence type="ECO:0000256" key="1">
    <source>
        <dbReference type="SAM" id="SignalP"/>
    </source>
</evidence>
<dbReference type="RefSeq" id="WP_152839034.1">
    <property type="nucleotide sequence ID" value="NZ_WHUG01000006.1"/>
</dbReference>
<accession>A0A6A7N4C3</accession>
<proteinExistence type="predicted"/>
<feature type="signal peptide" evidence="1">
    <location>
        <begin position="1"/>
        <end position="25"/>
    </location>
</feature>
<evidence type="ECO:0000313" key="2">
    <source>
        <dbReference type="EMBL" id="MQA39767.1"/>
    </source>
</evidence>
<feature type="chain" id="PRO_5025690734" description="Lipoprotein" evidence="1">
    <location>
        <begin position="26"/>
        <end position="247"/>
    </location>
</feature>
<dbReference type="EMBL" id="WHUG01000006">
    <property type="protein sequence ID" value="MQA39767.1"/>
    <property type="molecule type" value="Genomic_DNA"/>
</dbReference>